<accession>A0A3A1YPZ7</accession>
<dbReference type="SUPFAM" id="SSF56672">
    <property type="entry name" value="DNA/RNA polymerases"/>
    <property type="match status" value="1"/>
</dbReference>
<keyword evidence="8" id="KW-1185">Reference proteome</keyword>
<dbReference type="GO" id="GO:0003684">
    <property type="term" value="F:damaged DNA binding"/>
    <property type="evidence" value="ECO:0007669"/>
    <property type="project" value="InterPro"/>
</dbReference>
<evidence type="ECO:0000256" key="5">
    <source>
        <dbReference type="SAM" id="MobiDB-lite"/>
    </source>
</evidence>
<feature type="binding site" evidence="4">
    <location>
        <position position="2222"/>
    </location>
    <ligand>
        <name>Mg(2+)</name>
        <dbReference type="ChEBI" id="CHEBI:18420"/>
    </ligand>
</feature>
<dbReference type="Proteomes" id="UP000265916">
    <property type="component" value="Unassembled WGS sequence"/>
</dbReference>
<gene>
    <name evidence="4" type="primary">dinB</name>
    <name evidence="7" type="ORF">CKF58_01740</name>
</gene>
<proteinExistence type="inferred from homology"/>
<dbReference type="Gene3D" id="1.10.150.20">
    <property type="entry name" value="5' to 3' exonuclease, C-terminal subdomain"/>
    <property type="match status" value="1"/>
</dbReference>
<keyword evidence="4" id="KW-0227">DNA damage</keyword>
<keyword evidence="2 4" id="KW-0515">Mutator protein</keyword>
<dbReference type="Gene3D" id="3.30.1490.100">
    <property type="entry name" value="DNA polymerase, Y-family, little finger domain"/>
    <property type="match status" value="1"/>
</dbReference>
<dbReference type="PANTHER" id="PTHR11076">
    <property type="entry name" value="DNA REPAIR POLYMERASE UMUC / TRANSFERASE FAMILY MEMBER"/>
    <property type="match status" value="1"/>
</dbReference>
<keyword evidence="4" id="KW-0460">Magnesium</keyword>
<feature type="domain" description="UmuC" evidence="6">
    <location>
        <begin position="2122"/>
        <end position="2304"/>
    </location>
</feature>
<dbReference type="EC" id="2.7.7.7" evidence="4"/>
<keyword evidence="4" id="KW-0479">Metal-binding</keyword>
<dbReference type="InterPro" id="IPR017961">
    <property type="entry name" value="DNA_pol_Y-fam_little_finger"/>
</dbReference>
<comment type="catalytic activity">
    <reaction evidence="4">
        <text>DNA(n) + a 2'-deoxyribonucleoside 5'-triphosphate = DNA(n+1) + diphosphate</text>
        <dbReference type="Rhea" id="RHEA:22508"/>
        <dbReference type="Rhea" id="RHEA-COMP:17339"/>
        <dbReference type="Rhea" id="RHEA-COMP:17340"/>
        <dbReference type="ChEBI" id="CHEBI:33019"/>
        <dbReference type="ChEBI" id="CHEBI:61560"/>
        <dbReference type="ChEBI" id="CHEBI:173112"/>
        <dbReference type="EC" id="2.7.7.7"/>
    </reaction>
</comment>
<dbReference type="EMBL" id="NRJG01000028">
    <property type="protein sequence ID" value="RIY39695.1"/>
    <property type="molecule type" value="Genomic_DNA"/>
</dbReference>
<dbReference type="GO" id="GO:0000287">
    <property type="term" value="F:magnesium ion binding"/>
    <property type="evidence" value="ECO:0007669"/>
    <property type="project" value="UniProtKB-UniRule"/>
</dbReference>
<dbReference type="InterPro" id="IPR001126">
    <property type="entry name" value="UmuC"/>
</dbReference>
<dbReference type="GO" id="GO:0006281">
    <property type="term" value="P:DNA repair"/>
    <property type="evidence" value="ECO:0007669"/>
    <property type="project" value="UniProtKB-UniRule"/>
</dbReference>
<keyword evidence="3 4" id="KW-0239">DNA-directed DNA polymerase</keyword>
<keyword evidence="4" id="KW-0808">Transferase</keyword>
<dbReference type="PROSITE" id="PS50173">
    <property type="entry name" value="UMUC"/>
    <property type="match status" value="1"/>
</dbReference>
<organism evidence="7 8">
    <name type="scientific">Psittacicella hinzii</name>
    <dbReference type="NCBI Taxonomy" id="2028575"/>
    <lineage>
        <taxon>Bacteria</taxon>
        <taxon>Pseudomonadati</taxon>
        <taxon>Pseudomonadota</taxon>
        <taxon>Gammaproteobacteria</taxon>
        <taxon>Pasteurellales</taxon>
        <taxon>Psittacicellaceae</taxon>
        <taxon>Psittacicella</taxon>
    </lineage>
</organism>
<comment type="similarity">
    <text evidence="1 4">Belongs to the DNA polymerase type-Y family.</text>
</comment>
<dbReference type="CDD" id="cd03586">
    <property type="entry name" value="PolY_Pol_IV_kappa"/>
    <property type="match status" value="1"/>
</dbReference>
<evidence type="ECO:0000256" key="3">
    <source>
        <dbReference type="ARBA" id="ARBA00022932"/>
    </source>
</evidence>
<dbReference type="PANTHER" id="PTHR11076:SF35">
    <property type="entry name" value="DNA REPAIR PROTEIN HOMOLOG YOBH"/>
    <property type="match status" value="1"/>
</dbReference>
<comment type="subunit">
    <text evidence="4">Monomer.</text>
</comment>
<feature type="region of interest" description="Disordered" evidence="5">
    <location>
        <begin position="1"/>
        <end position="30"/>
    </location>
</feature>
<dbReference type="InterPro" id="IPR043502">
    <property type="entry name" value="DNA/RNA_pol_sf"/>
</dbReference>
<keyword evidence="4" id="KW-0548">Nucleotidyltransferase</keyword>
<keyword evidence="4" id="KW-0238">DNA-binding</keyword>
<dbReference type="InterPro" id="IPR036775">
    <property type="entry name" value="DNA_pol_Y-fam_lit_finger_sf"/>
</dbReference>
<feature type="region of interest" description="Disordered" evidence="5">
    <location>
        <begin position="850"/>
        <end position="910"/>
    </location>
</feature>
<keyword evidence="4" id="KW-0963">Cytoplasm</keyword>
<feature type="compositionally biased region" description="Polar residues" evidence="5">
    <location>
        <begin position="896"/>
        <end position="910"/>
    </location>
</feature>
<dbReference type="HAMAP" id="MF_01113">
    <property type="entry name" value="DNApol_IV"/>
    <property type="match status" value="1"/>
</dbReference>
<sequence>MSQDSKNTPTRAQNTSGNTEISTSKTRQTPRYTSAQLKAWGLEAAIAIVTPLVETLKPATKENLATFAYKEDIFHSRFLPAQKKYSLAMEKLAAFQQEQQTQMRSQAQNTEKKQLLALLNLKANQITVKQYKELFSYFWQQAQELLQAYWQSIEVGPPAPVIEQTVRVTPAQFTRIGHQAIQERLKELRLATHSMQIAIPKMRNFLHLRLNQAKVPADFKQARMDDIDSHYRQRITYNVRLMLALQAFAPIIANGGNQGCPQAIIQKVEMHLQLLHYKQYALEQQQTRAQQVEKFLSQQLSQVQAQILQLKPQYTAYAQVGDLLTQALSLQDKLEQQERIGNTQASQDPHYLKVQQALQSHLQQAIQRAQETKDINPQAQEQLLTLQQQLATFIYQLQLVAKAQAQLAVALQHVQTQLSDPKIEDLFELPVLQPLIGLVTNPQVPLEEKYYAMSQELANASFPELEGLADGIVDPFVHFDDPEYFERLNMTPEMRQLLIDDLKLRSVDKLSQPQLSPEALSSKISSHAQATLDHAPRLVPYALSNDYLEQYHQTLLRQEQKAQAEAQALANIRRSSGPLRLEDIPSNRPEQQSYADYMPIFNEHIVKKGDGYNTFKVDNNEVKDRLAYFENQWRYDLAYDYLTTIIRKQQLSHGGSARVSVGLDQLPLMKKEYSYQQQELFHRFGLLYNAKAQANSSFYYYQIIPQLASKLGIAYPTPKLDKVTWYQTDIWTALNALDKRNHQHQFSTIETKTSEGLQHWLGKDFTYQQKVIDSYYQAPLDKYLIDWEFCGQYAQHIILGELDPEINKNLPVAVMTIDPRLHSKARWVNLFKLRTVLAYEQSVQNAQAMQNSQTAQNTQAQALTKDQAKSQDQNEPQDLSQAQSQVQDSNQDKAQEQTLDNSQAQEQTSTSIPDYVALSGGELRYTGYLNYLHLYEQLGQALHQEVPQITSGQQFSKTPLPVYIDQQSGFLPFNENFIYIWHKNNLNKLPIHDLQHINFAADATDERFRLDTREDDDLARRLQKQKQRAYLTQKRSRKAVDSAFAATQKETMRIVLTDIAQQEQDALHLAMHEQLDTKSLTLPGLNAHQTKKQRDKLEARQMRQRFIEALSKNPDSAEENQEQALSKAPITPGKMAQALQEQMHAQNQLVHERNLSYAQSQGLASQGDTQGATGNFVNSVANSVANSFTSSSVATNSVVTNNASNSATSGSLNSLASSRFTPLAQVNPASQMQVTQAAQVAQGAQSTQAVQVTQATQSTQAAQGLQTVQSTLTSQPSPEKANNPLVQYMQISEQSYGDYFELAKELYYMQQTKLAAYKHKEPRQRKPQTFTADFPLTSQPKHQAAILTTEDEVAKGWSQALAQAKAGQQEVKSSNNYLGREHKVNPQLQRTAQDKQSLVALQQDLGQVHLSTGNEDNPSLLSTAVTNILVKAVSKTGDLQAANQLEVIPDADYLEHYYRKYFSNYHKENRYSFLHHEPEHFAWNNPVDTLLKRAKYNPQAQAHIKQRAQAYYDAANNYITKVQSLVYLDEMQANEHQLEGYGTYASLYYNGLVLLPDLMLPLEEYARLQDYEQAHTLPLPTHYSRYRKEHAQRLAQLCLTLNPVAAQKFSQAYSRANAFNLSVVSAAATNELFNTLDITHVQKFAASKDYRQQVMYAALGQEITRTPLHILSPEMRSQAHNVWHELATKQQASPAESYKLVVTAERFGIKQQAPELTELKLVLPVVQNCRWGLLGNADSAPQLKPEQNQQMQRALQAQEQVGQVAIQEFFSTPNKLTALFSRAATGKFTVDMDMMLDPMATPVAPLNTEQEVLTQLNPAVNAKVISQAQQEFLLYSGISPNLNYQATLTFTTELDKQFYTQLTQNLATAYGAYRNRQQIYAFPALLKRTFRRNSYGVIPYMATYFPNSRYQGSSRHAGYHILGVSATNPLTGELWHGNSQPNFYLPSIPEDIAHSIRQGVSFNRFQESKNQCAEGMTFYQQYIKQEYGLDFGRYTEPQNVFMTPEQYLAYYYAWQKEVHNFHAEIIAVLNQVYYHDDNSLHKVRNELHYYAGFNCEFSSQALQELAYLSVPEFCQIMHVDKIEENVYQALAQKRDLYIRDTNIETMEKIDLDKLHPTYERVILHCDMNNCFASIAARENPQLQGKAIAVAGDSEQRKGVILARSYAAKEYGITTGEPTVVALKKCPNLILVPPNFDDYRRYSNMASEIYAQYTPHVELYSIDEAWLDVTEVVAQYESPEALANQIREHIKRELGITISVGVSFNKVLAKLGSDMKKPDAVTCIPPHRWQEIVWPRAVSELIGVGRKTLIKLDRLGIGTIGALANTPRQKMYDALGHHGLNLWLDANGLDCVSVKDGKNRDRIKSVGRGTTLSTDAHDPAEIKRFILELAVEVSEKLHRENCLAYGVQISIRDTSFKDHSWQAQMELPTLIAKDLAAKATELFNANYHWSLPVRALTVRAINIIPYNTEFQANMFTDVVGHKKRLRQQRIIHKLNAGLTKGDKARIHQASDLLNEKLGDRSSILTSFKGDE</sequence>
<dbReference type="InterPro" id="IPR043128">
    <property type="entry name" value="Rev_trsase/Diguanyl_cyclase"/>
</dbReference>
<dbReference type="GO" id="GO:0042276">
    <property type="term" value="P:error-prone translesion synthesis"/>
    <property type="evidence" value="ECO:0007669"/>
    <property type="project" value="TreeGrafter"/>
</dbReference>
<reference evidence="7 8" key="1">
    <citation type="submission" date="2017-08" db="EMBL/GenBank/DDBJ databases">
        <title>Reclassification of Bisgaard taxon 37 and 44.</title>
        <authorList>
            <person name="Christensen H."/>
        </authorList>
    </citation>
    <scope>NUCLEOTIDE SEQUENCE [LARGE SCALE GENOMIC DNA]</scope>
    <source>
        <strain evidence="7 8">111</strain>
    </source>
</reference>
<protein>
    <recommendedName>
        <fullName evidence="4">DNA polymerase IV</fullName>
        <shortName evidence="4">Pol IV</shortName>
        <ecNumber evidence="4">2.7.7.7</ecNumber>
    </recommendedName>
</protein>
<dbReference type="InterPro" id="IPR050116">
    <property type="entry name" value="DNA_polymerase-Y"/>
</dbReference>
<evidence type="ECO:0000313" key="7">
    <source>
        <dbReference type="EMBL" id="RIY39695.1"/>
    </source>
</evidence>
<keyword evidence="4" id="KW-0234">DNA repair</keyword>
<evidence type="ECO:0000256" key="4">
    <source>
        <dbReference type="HAMAP-Rule" id="MF_01113"/>
    </source>
</evidence>
<dbReference type="GO" id="GO:0009432">
    <property type="term" value="P:SOS response"/>
    <property type="evidence" value="ECO:0007669"/>
    <property type="project" value="TreeGrafter"/>
</dbReference>
<dbReference type="SUPFAM" id="SSF100879">
    <property type="entry name" value="Lesion bypass DNA polymerase (Y-family), little finger domain"/>
    <property type="match status" value="1"/>
</dbReference>
<comment type="cofactor">
    <cofactor evidence="4">
        <name>Mg(2+)</name>
        <dbReference type="ChEBI" id="CHEBI:18420"/>
    </cofactor>
    <text evidence="4">Binds 2 magnesium ions per subunit.</text>
</comment>
<feature type="site" description="Substrate discrimination" evidence="4">
    <location>
        <position position="2131"/>
    </location>
</feature>
<comment type="caution">
    <text evidence="7">The sequence shown here is derived from an EMBL/GenBank/DDBJ whole genome shotgun (WGS) entry which is preliminary data.</text>
</comment>
<feature type="active site" evidence="4">
    <location>
        <position position="2223"/>
    </location>
</feature>
<evidence type="ECO:0000313" key="8">
    <source>
        <dbReference type="Proteomes" id="UP000265916"/>
    </source>
</evidence>
<dbReference type="Pfam" id="PF11799">
    <property type="entry name" value="IMS_C"/>
    <property type="match status" value="1"/>
</dbReference>
<dbReference type="Gene3D" id="3.30.70.270">
    <property type="match status" value="1"/>
</dbReference>
<dbReference type="InterPro" id="IPR022880">
    <property type="entry name" value="DNApol_IV"/>
</dbReference>
<dbReference type="NCBIfam" id="NF002677">
    <property type="entry name" value="PRK02406.1"/>
    <property type="match status" value="1"/>
</dbReference>
<feature type="region of interest" description="Disordered" evidence="5">
    <location>
        <begin position="1110"/>
        <end position="1147"/>
    </location>
</feature>
<dbReference type="Gene3D" id="3.40.1170.60">
    <property type="match status" value="1"/>
</dbReference>
<dbReference type="Pfam" id="PF00817">
    <property type="entry name" value="IMS"/>
    <property type="match status" value="1"/>
</dbReference>
<dbReference type="GO" id="GO:0005829">
    <property type="term" value="C:cytosol"/>
    <property type="evidence" value="ECO:0007669"/>
    <property type="project" value="TreeGrafter"/>
</dbReference>
<evidence type="ECO:0000256" key="1">
    <source>
        <dbReference type="ARBA" id="ARBA00010945"/>
    </source>
</evidence>
<keyword evidence="4" id="KW-0235">DNA replication</keyword>
<dbReference type="GO" id="GO:0003887">
    <property type="term" value="F:DNA-directed DNA polymerase activity"/>
    <property type="evidence" value="ECO:0007669"/>
    <property type="project" value="UniProtKB-UniRule"/>
</dbReference>
<name>A0A3A1YPZ7_9GAMM</name>
<evidence type="ECO:0000256" key="2">
    <source>
        <dbReference type="ARBA" id="ARBA00022457"/>
    </source>
</evidence>
<feature type="compositionally biased region" description="Low complexity" evidence="5">
    <location>
        <begin position="850"/>
        <end position="864"/>
    </location>
</feature>
<dbReference type="RefSeq" id="WP_119530269.1">
    <property type="nucleotide sequence ID" value="NZ_JBHSSP010000037.1"/>
</dbReference>
<comment type="subcellular location">
    <subcellularLocation>
        <location evidence="4">Cytoplasm</location>
    </subcellularLocation>
</comment>
<evidence type="ECO:0000259" key="6">
    <source>
        <dbReference type="PROSITE" id="PS50173"/>
    </source>
</evidence>
<comment type="function">
    <text evidence="4">Poorly processive, error-prone DNA polymerase involved in untargeted mutagenesis. Copies undamaged DNA at stalled replication forks, which arise in vivo from mismatched or misaligned primer ends. These misaligned primers can be extended by PolIV. Exhibits no 3'-5' exonuclease (proofreading) activity. May be involved in translesional synthesis, in conjunction with the beta clamp from PolIII.</text>
</comment>
<dbReference type="GO" id="GO:0006261">
    <property type="term" value="P:DNA-templated DNA replication"/>
    <property type="evidence" value="ECO:0007669"/>
    <property type="project" value="UniProtKB-UniRule"/>
</dbReference>
<feature type="binding site" evidence="4">
    <location>
        <position position="2126"/>
    </location>
    <ligand>
        <name>Mg(2+)</name>
        <dbReference type="ChEBI" id="CHEBI:18420"/>
    </ligand>
</feature>
<dbReference type="OrthoDB" id="9808813at2"/>
<feature type="compositionally biased region" description="Polar residues" evidence="5">
    <location>
        <begin position="870"/>
        <end position="889"/>
    </location>
</feature>